<evidence type="ECO:0000256" key="3">
    <source>
        <dbReference type="ARBA" id="ARBA00023242"/>
    </source>
</evidence>
<feature type="compositionally biased region" description="Low complexity" evidence="5">
    <location>
        <begin position="13"/>
        <end position="30"/>
    </location>
</feature>
<dbReference type="eggNOG" id="ENOG502S9BX">
    <property type="taxonomic scope" value="Eukaryota"/>
</dbReference>
<dbReference type="OMA" id="HSIDVRM"/>
<name>S8AC91_DACHA</name>
<proteinExistence type="inferred from homology"/>
<dbReference type="GO" id="GO:0003712">
    <property type="term" value="F:transcription coregulator activity"/>
    <property type="evidence" value="ECO:0007669"/>
    <property type="project" value="InterPro"/>
</dbReference>
<keyword evidence="4" id="KW-0010">Activator</keyword>
<accession>S8AC91</accession>
<evidence type="ECO:0000256" key="1">
    <source>
        <dbReference type="ARBA" id="ARBA00004123"/>
    </source>
</evidence>
<feature type="compositionally biased region" description="Basic and acidic residues" evidence="5">
    <location>
        <begin position="133"/>
        <end position="150"/>
    </location>
</feature>
<dbReference type="PANTHER" id="PTHR22890">
    <property type="entry name" value="MEDIATOR OF RNA POLYMERASE II TRANSCRIPTION SUBUNIT 11"/>
    <property type="match status" value="1"/>
</dbReference>
<feature type="region of interest" description="Disordered" evidence="5">
    <location>
        <begin position="105"/>
        <end position="173"/>
    </location>
</feature>
<dbReference type="Gene3D" id="1.10.287.3490">
    <property type="match status" value="1"/>
</dbReference>
<keyword evidence="4" id="KW-0805">Transcription regulation</keyword>
<gene>
    <name evidence="4" type="primary">MED11</name>
    <name evidence="6" type="ORF">H072_7537</name>
</gene>
<reference evidence="6 7" key="1">
    <citation type="journal article" date="2013" name="PLoS Genet.">
        <title>Genomic mechanisms accounting for the adaptation to parasitism in nematode-trapping fungi.</title>
        <authorList>
            <person name="Meerupati T."/>
            <person name="Andersson K.M."/>
            <person name="Friman E."/>
            <person name="Kumar D."/>
            <person name="Tunlid A."/>
            <person name="Ahren D."/>
        </authorList>
    </citation>
    <scope>NUCLEOTIDE SEQUENCE [LARGE SCALE GENOMIC DNA]</scope>
    <source>
        <strain evidence="6 7">CBS 200.50</strain>
    </source>
</reference>
<keyword evidence="3 4" id="KW-0539">Nucleus</keyword>
<dbReference type="GO" id="GO:0006357">
    <property type="term" value="P:regulation of transcription by RNA polymerase II"/>
    <property type="evidence" value="ECO:0007669"/>
    <property type="project" value="InterPro"/>
</dbReference>
<sequence length="173" mass="18207">MESSPIVVGGLDPSQSQQPSSQPSIQFSPSDRIKQLNQIDKEITSLLTTASEAITTLSSPKPSQTTFKAQSTSYHASVQSIITSLKRQIYALEQADIPLPAILTSSSGSSAPAAGSAAAGGLDIGALSGRSDSVGRKMEKELWQKAREMIEAGPSEEGEKLDLRMDVEVGDTS</sequence>
<keyword evidence="7" id="KW-1185">Reference proteome</keyword>
<comment type="subcellular location">
    <subcellularLocation>
        <location evidence="1 4">Nucleus</location>
    </subcellularLocation>
</comment>
<comment type="caution">
    <text evidence="6">The sequence shown here is derived from an EMBL/GenBank/DDBJ whole genome shotgun (WGS) entry which is preliminary data.</text>
</comment>
<evidence type="ECO:0000313" key="7">
    <source>
        <dbReference type="Proteomes" id="UP000015100"/>
    </source>
</evidence>
<evidence type="ECO:0000256" key="5">
    <source>
        <dbReference type="SAM" id="MobiDB-lite"/>
    </source>
</evidence>
<protein>
    <recommendedName>
        <fullName evidence="4">Mediator of RNA polymerase II transcription subunit 11</fullName>
    </recommendedName>
    <alternativeName>
        <fullName evidence="4">Mediator complex subunit 11</fullName>
    </alternativeName>
</protein>
<feature type="compositionally biased region" description="Low complexity" evidence="5">
    <location>
        <begin position="105"/>
        <end position="129"/>
    </location>
</feature>
<keyword evidence="4" id="KW-0804">Transcription</keyword>
<dbReference type="STRING" id="1284197.S8AC91"/>
<evidence type="ECO:0000313" key="6">
    <source>
        <dbReference type="EMBL" id="EPS38711.1"/>
    </source>
</evidence>
<evidence type="ECO:0000256" key="2">
    <source>
        <dbReference type="ARBA" id="ARBA00008186"/>
    </source>
</evidence>
<comment type="similarity">
    <text evidence="2 4">Belongs to the Mediator complex subunit 11 family.</text>
</comment>
<comment type="subunit">
    <text evidence="4">Component of the Mediator complex.</text>
</comment>
<comment type="function">
    <text evidence="4">Component of the Mediator complex, a coactivator involved in the regulated transcription of nearly all RNA polymerase II-dependent genes. Mediator functions as a bridge to convey information from gene-specific regulatory proteins to the basal RNA polymerase II transcription machinery. Mediator is recruited to promoters by direct interactions with regulatory proteins and serves as a scaffold for the assembly of a functional pre-initiation complex with RNA polymerase II and the general transcription factors.</text>
</comment>
<feature type="region of interest" description="Disordered" evidence="5">
    <location>
        <begin position="1"/>
        <end position="30"/>
    </location>
</feature>
<dbReference type="HOGENOM" id="CLU_094325_1_1_1"/>
<evidence type="ECO:0000256" key="4">
    <source>
        <dbReference type="RuleBase" id="RU364147"/>
    </source>
</evidence>
<organism evidence="6 7">
    <name type="scientific">Dactylellina haptotyla (strain CBS 200.50)</name>
    <name type="common">Nematode-trapping fungus</name>
    <name type="synonym">Monacrosporium haptotylum</name>
    <dbReference type="NCBI Taxonomy" id="1284197"/>
    <lineage>
        <taxon>Eukaryota</taxon>
        <taxon>Fungi</taxon>
        <taxon>Dikarya</taxon>
        <taxon>Ascomycota</taxon>
        <taxon>Pezizomycotina</taxon>
        <taxon>Orbiliomycetes</taxon>
        <taxon>Orbiliales</taxon>
        <taxon>Orbiliaceae</taxon>
        <taxon>Dactylellina</taxon>
    </lineage>
</organism>
<dbReference type="OrthoDB" id="5418434at2759"/>
<dbReference type="GO" id="GO:0016592">
    <property type="term" value="C:mediator complex"/>
    <property type="evidence" value="ECO:0007669"/>
    <property type="project" value="InterPro"/>
</dbReference>
<dbReference type="Proteomes" id="UP000015100">
    <property type="component" value="Unassembled WGS sequence"/>
</dbReference>
<feature type="compositionally biased region" description="Basic and acidic residues" evidence="5">
    <location>
        <begin position="157"/>
        <end position="167"/>
    </location>
</feature>
<dbReference type="InterPro" id="IPR019404">
    <property type="entry name" value="Mediator_Med11"/>
</dbReference>
<dbReference type="EMBL" id="AQGS01000532">
    <property type="protein sequence ID" value="EPS38711.1"/>
    <property type="molecule type" value="Genomic_DNA"/>
</dbReference>
<dbReference type="AlphaFoldDB" id="S8AC91"/>
<dbReference type="Pfam" id="PF10280">
    <property type="entry name" value="Med11"/>
    <property type="match status" value="1"/>
</dbReference>
<reference evidence="7" key="2">
    <citation type="submission" date="2013-04" db="EMBL/GenBank/DDBJ databases">
        <title>Genomic mechanisms accounting for the adaptation to parasitism in nematode-trapping fungi.</title>
        <authorList>
            <person name="Ahren D.G."/>
        </authorList>
    </citation>
    <scope>NUCLEOTIDE SEQUENCE [LARGE SCALE GENOMIC DNA]</scope>
    <source>
        <strain evidence="7">CBS 200.50</strain>
    </source>
</reference>